<proteinExistence type="predicted"/>
<dbReference type="VEuPathDB" id="FungiDB:BO82DRAFT_424231"/>
<dbReference type="InterPro" id="IPR017853">
    <property type="entry name" value="GH"/>
</dbReference>
<evidence type="ECO:0000313" key="4">
    <source>
        <dbReference type="Proteomes" id="UP000248340"/>
    </source>
</evidence>
<keyword evidence="1" id="KW-0732">Signal</keyword>
<feature type="chain" id="PRO_5016360415" description="Beta-glucuronidase C-terminal domain-containing protein" evidence="1">
    <location>
        <begin position="24"/>
        <end position="566"/>
    </location>
</feature>
<accession>A0A319CLF3</accession>
<dbReference type="InterPro" id="IPR031728">
    <property type="entry name" value="GlcAase_C"/>
</dbReference>
<protein>
    <recommendedName>
        <fullName evidence="2">Beta-glucuronidase C-terminal domain-containing protein</fullName>
    </recommendedName>
</protein>
<dbReference type="Gene3D" id="2.60.40.1180">
    <property type="entry name" value="Golgi alpha-mannosidase II"/>
    <property type="match status" value="1"/>
</dbReference>
<dbReference type="SUPFAM" id="SSF51445">
    <property type="entry name" value="(Trans)glycosidases"/>
    <property type="match status" value="1"/>
</dbReference>
<dbReference type="PANTHER" id="PTHR36183:SF2">
    <property type="entry name" value="BETA-GLUCURONIDASE C-TERMINAL DOMAIN-CONTAINING PROTEIN"/>
    <property type="match status" value="1"/>
</dbReference>
<evidence type="ECO:0000313" key="3">
    <source>
        <dbReference type="EMBL" id="PYH85390.1"/>
    </source>
</evidence>
<dbReference type="PANTHER" id="PTHR36183">
    <property type="entry name" value="BETA-GLUCURONIDASE"/>
    <property type="match status" value="1"/>
</dbReference>
<dbReference type="AlphaFoldDB" id="A0A319CLF3"/>
<dbReference type="InterPro" id="IPR052974">
    <property type="entry name" value="GH79_Enzymes"/>
</dbReference>
<dbReference type="EMBL" id="KZ821680">
    <property type="protein sequence ID" value="PYH85390.1"/>
    <property type="molecule type" value="Genomic_DNA"/>
</dbReference>
<keyword evidence="4" id="KW-1185">Reference proteome</keyword>
<dbReference type="GeneID" id="37143029"/>
<dbReference type="Proteomes" id="UP000248340">
    <property type="component" value="Unassembled WGS sequence"/>
</dbReference>
<gene>
    <name evidence="3" type="ORF">BO82DRAFT_424231</name>
</gene>
<dbReference type="RefSeq" id="XP_025495590.1">
    <property type="nucleotide sequence ID" value="XM_025640287.1"/>
</dbReference>
<sequence>MNASVYLFLALCNLLQLGSWAIAATVYNVTSTVSLAPASSPRPEKPVHDADYHSFSIEFCYIVDYAGNDTHPNLFSRQVIQNLKDIAGKAPIFRVGGSTQNSAVYYPDQTEALIDPFDSIASSQPRHSYFGPAFLQSFRQFPAGSQYIFGLNFFNSENETLFDVGNGLAQCVLEAHAAYHAIGDALYGFEIGNEVDSWAGGQRRPANWTIQEYVDQWNEYASVVSKNLTQHDADQLFQGCAFEAPRHVTTATDWNVANAEADGMRVNKAKSVADHEYMGAACDYTGVGPTLATTIFDRTNVLSRVWYHDYLGNATAASGIPYVLGETNSISCQGARGISDVMAAAIWAVDYVLYLSSLRVERVHFHMGTRYPYSSWLPVTFNETAPTVFPIYYAALFNAHVFSGGNKQTEVLVNTTDFGAYAVYSLGKLESLVAVSLSVWNSTFTATKRPYTALELPETGWENAKVMRLTNPGVDVAANITLAGQSVNAQGDIVGTAVYHAPISPWTTSPSGLIAALMLPGPARMLMAVNLVQILIVMPSSDNISVSGVAVSIVAFQAIDRGSTPR</sequence>
<organism evidence="3 4">
    <name type="scientific">Aspergillus uvarum CBS 121591</name>
    <dbReference type="NCBI Taxonomy" id="1448315"/>
    <lineage>
        <taxon>Eukaryota</taxon>
        <taxon>Fungi</taxon>
        <taxon>Dikarya</taxon>
        <taxon>Ascomycota</taxon>
        <taxon>Pezizomycotina</taxon>
        <taxon>Eurotiomycetes</taxon>
        <taxon>Eurotiomycetidae</taxon>
        <taxon>Eurotiales</taxon>
        <taxon>Aspergillaceae</taxon>
        <taxon>Aspergillus</taxon>
        <taxon>Aspergillus subgen. Circumdati</taxon>
    </lineage>
</organism>
<feature type="signal peptide" evidence="1">
    <location>
        <begin position="1"/>
        <end position="23"/>
    </location>
</feature>
<dbReference type="Pfam" id="PF16862">
    <property type="entry name" value="Glyco_hydro_79C"/>
    <property type="match status" value="1"/>
</dbReference>
<reference evidence="3 4" key="1">
    <citation type="submission" date="2016-12" db="EMBL/GenBank/DDBJ databases">
        <title>The genomes of Aspergillus section Nigri reveals drivers in fungal speciation.</title>
        <authorList>
            <consortium name="DOE Joint Genome Institute"/>
            <person name="Vesth T.C."/>
            <person name="Nybo J."/>
            <person name="Theobald S."/>
            <person name="Brandl J."/>
            <person name="Frisvad J.C."/>
            <person name="Nielsen K.F."/>
            <person name="Lyhne E.K."/>
            <person name="Kogle M.E."/>
            <person name="Kuo A."/>
            <person name="Riley R."/>
            <person name="Clum A."/>
            <person name="Nolan M."/>
            <person name="Lipzen A."/>
            <person name="Salamov A."/>
            <person name="Henrissat B."/>
            <person name="Wiebenga A."/>
            <person name="De Vries R.P."/>
            <person name="Grigoriev I.V."/>
            <person name="Mortensen U.H."/>
            <person name="Andersen M.R."/>
            <person name="Baker S.E."/>
        </authorList>
    </citation>
    <scope>NUCLEOTIDE SEQUENCE [LARGE SCALE GENOMIC DNA]</scope>
    <source>
        <strain evidence="3 4">CBS 121591</strain>
    </source>
</reference>
<name>A0A319CLF3_9EURO</name>
<feature type="domain" description="Beta-glucuronidase C-terminal" evidence="2">
    <location>
        <begin position="420"/>
        <end position="495"/>
    </location>
</feature>
<dbReference type="InterPro" id="IPR013780">
    <property type="entry name" value="Glyco_hydro_b"/>
</dbReference>
<evidence type="ECO:0000259" key="2">
    <source>
        <dbReference type="Pfam" id="PF16862"/>
    </source>
</evidence>
<dbReference type="Gene3D" id="3.20.20.80">
    <property type="entry name" value="Glycosidases"/>
    <property type="match status" value="1"/>
</dbReference>
<evidence type="ECO:0000256" key="1">
    <source>
        <dbReference type="SAM" id="SignalP"/>
    </source>
</evidence>
<dbReference type="OrthoDB" id="2831684at2759"/>